<dbReference type="EMBL" id="MU826509">
    <property type="protein sequence ID" value="KAJ7375745.1"/>
    <property type="molecule type" value="Genomic_DNA"/>
</dbReference>
<gene>
    <name evidence="2" type="ORF">OS493_039153</name>
</gene>
<comment type="caution">
    <text evidence="2">The sequence shown here is derived from an EMBL/GenBank/DDBJ whole genome shotgun (WGS) entry which is preliminary data.</text>
</comment>
<name>A0A9W9Z6E8_9CNID</name>
<evidence type="ECO:0000313" key="3">
    <source>
        <dbReference type="Proteomes" id="UP001163046"/>
    </source>
</evidence>
<feature type="compositionally biased region" description="Basic and acidic residues" evidence="1">
    <location>
        <begin position="63"/>
        <end position="74"/>
    </location>
</feature>
<feature type="region of interest" description="Disordered" evidence="1">
    <location>
        <begin position="54"/>
        <end position="74"/>
    </location>
</feature>
<protein>
    <submittedName>
        <fullName evidence="2">Uncharacterized protein</fullName>
    </submittedName>
</protein>
<proteinExistence type="predicted"/>
<accession>A0A9W9Z6E8</accession>
<sequence>LPRTKSGEALSTHQILQNIASGSKEPFQIFMPTSRVKNAGKFIDKTLGANSSVDETAQKFLKRSSEKKTSPKSY</sequence>
<evidence type="ECO:0000256" key="1">
    <source>
        <dbReference type="SAM" id="MobiDB-lite"/>
    </source>
</evidence>
<dbReference type="Proteomes" id="UP001163046">
    <property type="component" value="Unassembled WGS sequence"/>
</dbReference>
<reference evidence="2" key="1">
    <citation type="submission" date="2023-01" db="EMBL/GenBank/DDBJ databases">
        <title>Genome assembly of the deep-sea coral Lophelia pertusa.</title>
        <authorList>
            <person name="Herrera S."/>
            <person name="Cordes E."/>
        </authorList>
    </citation>
    <scope>NUCLEOTIDE SEQUENCE</scope>
    <source>
        <strain evidence="2">USNM1676648</strain>
        <tissue evidence="2">Polyp</tissue>
    </source>
</reference>
<evidence type="ECO:0000313" key="2">
    <source>
        <dbReference type="EMBL" id="KAJ7375745.1"/>
    </source>
</evidence>
<keyword evidence="3" id="KW-1185">Reference proteome</keyword>
<organism evidence="2 3">
    <name type="scientific">Desmophyllum pertusum</name>
    <dbReference type="NCBI Taxonomy" id="174260"/>
    <lineage>
        <taxon>Eukaryota</taxon>
        <taxon>Metazoa</taxon>
        <taxon>Cnidaria</taxon>
        <taxon>Anthozoa</taxon>
        <taxon>Hexacorallia</taxon>
        <taxon>Scleractinia</taxon>
        <taxon>Caryophylliina</taxon>
        <taxon>Caryophylliidae</taxon>
        <taxon>Desmophyllum</taxon>
    </lineage>
</organism>
<dbReference type="AlphaFoldDB" id="A0A9W9Z6E8"/>
<feature type="non-terminal residue" evidence="2">
    <location>
        <position position="1"/>
    </location>
</feature>